<organism evidence="1 2">
    <name type="scientific">Amedibacillus hominis</name>
    <dbReference type="NCBI Taxonomy" id="2897776"/>
    <lineage>
        <taxon>Bacteria</taxon>
        <taxon>Bacillati</taxon>
        <taxon>Bacillota</taxon>
        <taxon>Erysipelotrichia</taxon>
        <taxon>Erysipelotrichales</taxon>
        <taxon>Erysipelotrichaceae</taxon>
        <taxon>Amedibacillus</taxon>
    </lineage>
</organism>
<reference evidence="1 2" key="1">
    <citation type="submission" date="2022-02" db="EMBL/GenBank/DDBJ databases">
        <title>Genome of Erysipelotrichaceae sp. nov. NSJ-176 isolated from human feces.</title>
        <authorList>
            <person name="Abdugheni R."/>
        </authorList>
    </citation>
    <scope>NUCLEOTIDE SEQUENCE [LARGE SCALE GENOMIC DNA]</scope>
    <source>
        <strain evidence="1 2">NSJ-176</strain>
    </source>
</reference>
<accession>A0ABS9RBS8</accession>
<keyword evidence="2" id="KW-1185">Reference proteome</keyword>
<protein>
    <submittedName>
        <fullName evidence="1">Uncharacterized protein</fullName>
    </submittedName>
</protein>
<evidence type="ECO:0000313" key="1">
    <source>
        <dbReference type="EMBL" id="MCH4286214.1"/>
    </source>
</evidence>
<dbReference type="RefSeq" id="WP_117453216.1">
    <property type="nucleotide sequence ID" value="NZ_JAKVPQ010000011.1"/>
</dbReference>
<gene>
    <name evidence="1" type="ORF">LQE99_13895</name>
</gene>
<dbReference type="EMBL" id="JAKVPQ010000011">
    <property type="protein sequence ID" value="MCH4286214.1"/>
    <property type="molecule type" value="Genomic_DNA"/>
</dbReference>
<name>A0ABS9RBS8_9FIRM</name>
<dbReference type="Proteomes" id="UP001202402">
    <property type="component" value="Unassembled WGS sequence"/>
</dbReference>
<comment type="caution">
    <text evidence="1">The sequence shown here is derived from an EMBL/GenBank/DDBJ whole genome shotgun (WGS) entry which is preliminary data.</text>
</comment>
<sequence length="97" mass="11680">MALLRIHKQAFQLEQILNQLMRKSHPQGYEMEITRIYDSPIRMCEDVLEEVRTSDNFETIEEIKQKYWPYQNCVLTQLSEEIAQALCDDMEYMKRCS</sequence>
<proteinExistence type="predicted"/>
<evidence type="ECO:0000313" key="2">
    <source>
        <dbReference type="Proteomes" id="UP001202402"/>
    </source>
</evidence>